<sequence length="243" mass="27191">MATIAPPHSCDATSRRRTWSHALLPSISTDDSCAICLDPLTRTATQDQRPVRLNICRHVFHQACIADWQRQSDACPLCRSRDPNAPIFCRLLARVSSSYAPGYKPADIDATILELSRSFSNIELNSTTLPELRLRLDGLFLRVQEAGMPDAKGFSINLHFVVGWHDLGRVLVLDVKPAFQSPIIHFVFHFASRSIDAPVDIEETRELLANLLEGDGSEIRGTLAQHIQQLMELFTLAYVTCRV</sequence>
<name>A9UVJ0_MONBE</name>
<dbReference type="PANTHER" id="PTHR45969:SF11">
    <property type="entry name" value="RING_U-BOX SUPERFAMILY PROTEIN"/>
    <property type="match status" value="1"/>
</dbReference>
<dbReference type="RefSeq" id="XP_001744458.1">
    <property type="nucleotide sequence ID" value="XM_001744406.1"/>
</dbReference>
<keyword evidence="9" id="KW-1185">Reference proteome</keyword>
<dbReference type="KEGG" id="mbr:MONBRDRAFT_6978"/>
<evidence type="ECO:0000256" key="2">
    <source>
        <dbReference type="ARBA" id="ARBA00022723"/>
    </source>
</evidence>
<dbReference type="GO" id="GO:0016567">
    <property type="term" value="P:protein ubiquitination"/>
    <property type="evidence" value="ECO:0000318"/>
    <property type="project" value="GO_Central"/>
</dbReference>
<dbReference type="SUPFAM" id="SSF57850">
    <property type="entry name" value="RING/U-box"/>
    <property type="match status" value="1"/>
</dbReference>
<dbReference type="PROSITE" id="PS50089">
    <property type="entry name" value="ZF_RING_2"/>
    <property type="match status" value="1"/>
</dbReference>
<keyword evidence="4" id="KW-0833">Ubl conjugation pathway</keyword>
<comment type="pathway">
    <text evidence="1">Protein modification; protein ubiquitination.</text>
</comment>
<dbReference type="InterPro" id="IPR001841">
    <property type="entry name" value="Znf_RING"/>
</dbReference>
<evidence type="ECO:0000256" key="5">
    <source>
        <dbReference type="ARBA" id="ARBA00022833"/>
    </source>
</evidence>
<gene>
    <name evidence="8" type="ORF">MONBRDRAFT_6978</name>
</gene>
<dbReference type="Gene3D" id="3.30.40.10">
    <property type="entry name" value="Zinc/RING finger domain, C3HC4 (zinc finger)"/>
    <property type="match status" value="1"/>
</dbReference>
<dbReference type="EMBL" id="CH991547">
    <property type="protein sequence ID" value="EDQ90407.1"/>
    <property type="molecule type" value="Genomic_DNA"/>
</dbReference>
<dbReference type="InParanoid" id="A9UVJ0"/>
<evidence type="ECO:0000256" key="3">
    <source>
        <dbReference type="ARBA" id="ARBA00022771"/>
    </source>
</evidence>
<dbReference type="PANTHER" id="PTHR45969">
    <property type="entry name" value="RING ZINC FINGER PROTEIN-RELATED"/>
    <property type="match status" value="1"/>
</dbReference>
<feature type="domain" description="RING-type" evidence="7">
    <location>
        <begin position="33"/>
        <end position="79"/>
    </location>
</feature>
<dbReference type="GO" id="GO:0061630">
    <property type="term" value="F:ubiquitin protein ligase activity"/>
    <property type="evidence" value="ECO:0000318"/>
    <property type="project" value="GO_Central"/>
</dbReference>
<accession>A9UVJ0</accession>
<keyword evidence="3 6" id="KW-0863">Zinc-finger</keyword>
<dbReference type="GO" id="GO:0008270">
    <property type="term" value="F:zinc ion binding"/>
    <property type="evidence" value="ECO:0007669"/>
    <property type="project" value="UniProtKB-KW"/>
</dbReference>
<reference evidence="8 9" key="1">
    <citation type="journal article" date="2008" name="Nature">
        <title>The genome of the choanoflagellate Monosiga brevicollis and the origin of metazoans.</title>
        <authorList>
            <consortium name="JGI Sequencing"/>
            <person name="King N."/>
            <person name="Westbrook M.J."/>
            <person name="Young S.L."/>
            <person name="Kuo A."/>
            <person name="Abedin M."/>
            <person name="Chapman J."/>
            <person name="Fairclough S."/>
            <person name="Hellsten U."/>
            <person name="Isogai Y."/>
            <person name="Letunic I."/>
            <person name="Marr M."/>
            <person name="Pincus D."/>
            <person name="Putnam N."/>
            <person name="Rokas A."/>
            <person name="Wright K.J."/>
            <person name="Zuzow R."/>
            <person name="Dirks W."/>
            <person name="Good M."/>
            <person name="Goodstein D."/>
            <person name="Lemons D."/>
            <person name="Li W."/>
            <person name="Lyons J.B."/>
            <person name="Morris A."/>
            <person name="Nichols S."/>
            <person name="Richter D.J."/>
            <person name="Salamov A."/>
            <person name="Bork P."/>
            <person name="Lim W.A."/>
            <person name="Manning G."/>
            <person name="Miller W.T."/>
            <person name="McGinnis W."/>
            <person name="Shapiro H."/>
            <person name="Tjian R."/>
            <person name="Grigoriev I.V."/>
            <person name="Rokhsar D."/>
        </authorList>
    </citation>
    <scope>NUCLEOTIDE SEQUENCE [LARGE SCALE GENOMIC DNA]</scope>
    <source>
        <strain evidence="9">MX1 / ATCC 50154</strain>
    </source>
</reference>
<evidence type="ECO:0000313" key="9">
    <source>
        <dbReference type="Proteomes" id="UP000001357"/>
    </source>
</evidence>
<proteinExistence type="predicted"/>
<keyword evidence="2" id="KW-0479">Metal-binding</keyword>
<evidence type="ECO:0000256" key="4">
    <source>
        <dbReference type="ARBA" id="ARBA00022786"/>
    </source>
</evidence>
<protein>
    <recommendedName>
        <fullName evidence="7">RING-type domain-containing protein</fullName>
    </recommendedName>
</protein>
<dbReference type="InterPro" id="IPR013083">
    <property type="entry name" value="Znf_RING/FYVE/PHD"/>
</dbReference>
<dbReference type="AlphaFoldDB" id="A9UVJ0"/>
<dbReference type="SMART" id="SM00184">
    <property type="entry name" value="RING"/>
    <property type="match status" value="1"/>
</dbReference>
<evidence type="ECO:0000256" key="1">
    <source>
        <dbReference type="ARBA" id="ARBA00004906"/>
    </source>
</evidence>
<organism evidence="8 9">
    <name type="scientific">Monosiga brevicollis</name>
    <name type="common">Choanoflagellate</name>
    <dbReference type="NCBI Taxonomy" id="81824"/>
    <lineage>
        <taxon>Eukaryota</taxon>
        <taxon>Choanoflagellata</taxon>
        <taxon>Craspedida</taxon>
        <taxon>Salpingoecidae</taxon>
        <taxon>Monosiga</taxon>
    </lineage>
</organism>
<dbReference type="STRING" id="81824.A9UVJ0"/>
<dbReference type="GeneID" id="5890010"/>
<dbReference type="InterPro" id="IPR024766">
    <property type="entry name" value="Znf_RING_H2"/>
</dbReference>
<dbReference type="Pfam" id="PF12678">
    <property type="entry name" value="zf-rbx1"/>
    <property type="match status" value="1"/>
</dbReference>
<keyword evidence="5" id="KW-0862">Zinc</keyword>
<evidence type="ECO:0000256" key="6">
    <source>
        <dbReference type="PROSITE-ProRule" id="PRU00175"/>
    </source>
</evidence>
<evidence type="ECO:0000259" key="7">
    <source>
        <dbReference type="PROSITE" id="PS50089"/>
    </source>
</evidence>
<dbReference type="Proteomes" id="UP000001357">
    <property type="component" value="Unassembled WGS sequence"/>
</dbReference>
<evidence type="ECO:0000313" key="8">
    <source>
        <dbReference type="EMBL" id="EDQ90407.1"/>
    </source>
</evidence>